<dbReference type="SUPFAM" id="SSF52540">
    <property type="entry name" value="P-loop containing nucleoside triphosphate hydrolases"/>
    <property type="match status" value="1"/>
</dbReference>
<protein>
    <recommendedName>
        <fullName evidence="9">ABC transporter domain-containing protein</fullName>
    </recommendedName>
</protein>
<dbReference type="GO" id="GO:0005778">
    <property type="term" value="C:peroxisomal membrane"/>
    <property type="evidence" value="ECO:0007669"/>
    <property type="project" value="TreeGrafter"/>
</dbReference>
<keyword evidence="2" id="KW-0813">Transport</keyword>
<evidence type="ECO:0000256" key="1">
    <source>
        <dbReference type="ARBA" id="ARBA00008575"/>
    </source>
</evidence>
<dbReference type="Gene3D" id="3.40.50.300">
    <property type="entry name" value="P-loop containing nucleotide triphosphate hydrolases"/>
    <property type="match status" value="1"/>
</dbReference>
<dbReference type="GO" id="GO:0006635">
    <property type="term" value="P:fatty acid beta-oxidation"/>
    <property type="evidence" value="ECO:0007669"/>
    <property type="project" value="TreeGrafter"/>
</dbReference>
<dbReference type="Proteomes" id="UP000279259">
    <property type="component" value="Unassembled WGS sequence"/>
</dbReference>
<evidence type="ECO:0000313" key="10">
    <source>
        <dbReference type="EMBL" id="RSH81507.1"/>
    </source>
</evidence>
<dbReference type="GO" id="GO:0005324">
    <property type="term" value="F:long-chain fatty acid transmembrane transporter activity"/>
    <property type="evidence" value="ECO:0007669"/>
    <property type="project" value="TreeGrafter"/>
</dbReference>
<dbReference type="GO" id="GO:0016887">
    <property type="term" value="F:ATP hydrolysis activity"/>
    <property type="evidence" value="ECO:0007669"/>
    <property type="project" value="InterPro"/>
</dbReference>
<feature type="signal peptide" evidence="8">
    <location>
        <begin position="1"/>
        <end position="36"/>
    </location>
</feature>
<dbReference type="SMART" id="SM00382">
    <property type="entry name" value="AAA"/>
    <property type="match status" value="1"/>
</dbReference>
<evidence type="ECO:0000259" key="9">
    <source>
        <dbReference type="PROSITE" id="PS50893"/>
    </source>
</evidence>
<keyword evidence="5" id="KW-0067">ATP-binding</keyword>
<dbReference type="GO" id="GO:0015910">
    <property type="term" value="P:long-chain fatty acid import into peroxisome"/>
    <property type="evidence" value="ECO:0007669"/>
    <property type="project" value="TreeGrafter"/>
</dbReference>
<dbReference type="CDD" id="cd03223">
    <property type="entry name" value="ABCD_peroxisomal_ALDP"/>
    <property type="match status" value="1"/>
</dbReference>
<comment type="caution">
    <text evidence="10">The sequence shown here is derived from an EMBL/GenBank/DDBJ whole genome shotgun (WGS) entry which is preliminary data.</text>
</comment>
<dbReference type="Pfam" id="PF06472">
    <property type="entry name" value="ABC_membrane_2"/>
    <property type="match status" value="1"/>
</dbReference>
<feature type="domain" description="ABC transporter" evidence="9">
    <location>
        <begin position="545"/>
        <end position="789"/>
    </location>
</feature>
<dbReference type="EMBL" id="RSCD01000030">
    <property type="protein sequence ID" value="RSH81507.1"/>
    <property type="molecule type" value="Genomic_DNA"/>
</dbReference>
<keyword evidence="8" id="KW-0732">Signal</keyword>
<keyword evidence="6" id="KW-1133">Transmembrane helix</keyword>
<dbReference type="GO" id="GO:0140359">
    <property type="term" value="F:ABC-type transporter activity"/>
    <property type="evidence" value="ECO:0007669"/>
    <property type="project" value="InterPro"/>
</dbReference>
<dbReference type="GO" id="GO:0042760">
    <property type="term" value="P:very long-chain fatty acid catabolic process"/>
    <property type="evidence" value="ECO:0007669"/>
    <property type="project" value="TreeGrafter"/>
</dbReference>
<organism evidence="10 11">
    <name type="scientific">Saitozyma podzolica</name>
    <dbReference type="NCBI Taxonomy" id="1890683"/>
    <lineage>
        <taxon>Eukaryota</taxon>
        <taxon>Fungi</taxon>
        <taxon>Dikarya</taxon>
        <taxon>Basidiomycota</taxon>
        <taxon>Agaricomycotina</taxon>
        <taxon>Tremellomycetes</taxon>
        <taxon>Tremellales</taxon>
        <taxon>Trimorphomycetaceae</taxon>
        <taxon>Saitozyma</taxon>
    </lineage>
</organism>
<dbReference type="InterPro" id="IPR003439">
    <property type="entry name" value="ABC_transporter-like_ATP-bd"/>
</dbReference>
<dbReference type="InterPro" id="IPR003593">
    <property type="entry name" value="AAA+_ATPase"/>
</dbReference>
<dbReference type="Pfam" id="PF00005">
    <property type="entry name" value="ABC_tran"/>
    <property type="match status" value="1"/>
</dbReference>
<accession>A0A427XRQ6</accession>
<dbReference type="InterPro" id="IPR050835">
    <property type="entry name" value="ABC_transporter_sub-D"/>
</dbReference>
<evidence type="ECO:0000256" key="3">
    <source>
        <dbReference type="ARBA" id="ARBA00022692"/>
    </source>
</evidence>
<evidence type="ECO:0000256" key="6">
    <source>
        <dbReference type="ARBA" id="ARBA00022989"/>
    </source>
</evidence>
<dbReference type="PANTHER" id="PTHR11384:SF67">
    <property type="entry name" value="ATP-BINDING CASSETTE SUB-FAMILY D MEMBER 1"/>
    <property type="match status" value="1"/>
</dbReference>
<evidence type="ECO:0000313" key="11">
    <source>
        <dbReference type="Proteomes" id="UP000279259"/>
    </source>
</evidence>
<keyword evidence="3" id="KW-0812">Transmembrane</keyword>
<evidence type="ECO:0000256" key="7">
    <source>
        <dbReference type="ARBA" id="ARBA00023136"/>
    </source>
</evidence>
<dbReference type="STRING" id="1890683.A0A427XRQ6"/>
<dbReference type="InterPro" id="IPR011527">
    <property type="entry name" value="ABC1_TM_dom"/>
</dbReference>
<dbReference type="PROSITE" id="PS00211">
    <property type="entry name" value="ABC_TRANSPORTER_1"/>
    <property type="match status" value="1"/>
</dbReference>
<keyword evidence="11" id="KW-1185">Reference proteome</keyword>
<dbReference type="AlphaFoldDB" id="A0A427XRQ6"/>
<proteinExistence type="inferred from homology"/>
<reference evidence="10 11" key="1">
    <citation type="submission" date="2018-11" db="EMBL/GenBank/DDBJ databases">
        <title>Genome sequence of Saitozyma podzolica DSM 27192.</title>
        <authorList>
            <person name="Aliyu H."/>
            <person name="Gorte O."/>
            <person name="Ochsenreither K."/>
        </authorList>
    </citation>
    <scope>NUCLEOTIDE SEQUENCE [LARGE SCALE GENOMIC DNA]</scope>
    <source>
        <strain evidence="10 11">DSM 27192</strain>
    </source>
</reference>
<dbReference type="OrthoDB" id="422637at2759"/>
<dbReference type="PANTHER" id="PTHR11384">
    <property type="entry name" value="ATP-BINDING CASSETTE, SUB-FAMILY D MEMBER"/>
    <property type="match status" value="1"/>
</dbReference>
<evidence type="ECO:0000256" key="4">
    <source>
        <dbReference type="ARBA" id="ARBA00022741"/>
    </source>
</evidence>
<gene>
    <name evidence="10" type="ORF">EHS25_006864</name>
</gene>
<dbReference type="GO" id="GO:0005524">
    <property type="term" value="F:ATP binding"/>
    <property type="evidence" value="ECO:0007669"/>
    <property type="project" value="UniProtKB-KW"/>
</dbReference>
<keyword evidence="4" id="KW-0547">Nucleotide-binding</keyword>
<dbReference type="InterPro" id="IPR027417">
    <property type="entry name" value="P-loop_NTPase"/>
</dbReference>
<dbReference type="InterPro" id="IPR017871">
    <property type="entry name" value="ABC_transporter-like_CS"/>
</dbReference>
<sequence length="832" mass="91369">MTAPSVPLGSTAGRLPFSHRRQALVLALLALALARSAPLGATGSVIDAVTLKRWREMRRTSRDERKRREAETPLNTPALEKKLVDLYIPDPSGSRTLLVPHMGRISKVRITPTPAELYAKHLKLFPPLNPGEKLGVNKRFWQMLAAVLKVAFPSKTGKEAFLLLLHTFFLISRTILSVMVARLDGRIVRDLVSANGKGFLRGLGWWFALSVPSTYTNAMIRYLERKLALAFRTNLTRYIHDLYLNDKLNYYKFGLGLGAVSAVATEGSKGNGGASEAAAGTADQFITTDLARFCDTLASLYGNMGKPFLDLVIFTSQLAAGLGPLGTIGLFANYGFTAWILRKATPSFGRMAATEARLEGEYRAGLSRIGRDGEEVAFYNGGAREKSILSAAYQRLVKHIHSVLKVRVPYGMTEDFVIKYFWSACGYALMSIPILLPEARHALNPVHRGEVRNEVATRTESYVSNRRLLLSLADAGGRLMYSGKDLAELSGYTSRVYSLLASLHALDNGIYPENSRPAALEDGEPFYDMFNVAGTVTIGPNHLLLKGVPIVAPAGGAAGAERGGEELIRSLDLRVEKGEHTLITGPNGVGKSSIARIIAQLWPVWAGLLERPVHGEGGLFLLPQRPYLSIGSLRDQVIYPHTYAEMKARGRTDSELMSILEHVHLEYLPSREGGWETRKEWKDVLSGGEKQRMGMARLFYHRPSYAILDECTSAVSSDVEGLMHRPSLLKYHNRHLRLGESPAAPPTSPLASKSTTALSSLALTALSKQPGTPTAAQGWQLTTLASTTAEEKLELEMEITRLEEVLGKEVGEWERRLKEVNHELSAKTTSSD</sequence>
<name>A0A427XRQ6_9TREE</name>
<evidence type="ECO:0000256" key="5">
    <source>
        <dbReference type="ARBA" id="ARBA00022840"/>
    </source>
</evidence>
<feature type="chain" id="PRO_5019170083" description="ABC transporter domain-containing protein" evidence="8">
    <location>
        <begin position="37"/>
        <end position="832"/>
    </location>
</feature>
<dbReference type="PROSITE" id="PS50893">
    <property type="entry name" value="ABC_TRANSPORTER_2"/>
    <property type="match status" value="1"/>
</dbReference>
<dbReference type="GO" id="GO:0007031">
    <property type="term" value="P:peroxisome organization"/>
    <property type="evidence" value="ECO:0007669"/>
    <property type="project" value="TreeGrafter"/>
</dbReference>
<keyword evidence="7" id="KW-0472">Membrane</keyword>
<evidence type="ECO:0000256" key="2">
    <source>
        <dbReference type="ARBA" id="ARBA00022448"/>
    </source>
</evidence>
<evidence type="ECO:0000256" key="8">
    <source>
        <dbReference type="SAM" id="SignalP"/>
    </source>
</evidence>
<comment type="similarity">
    <text evidence="1">Belongs to the ABC transporter superfamily. ABCD family. Peroxisomal fatty acyl CoA transporter (TC 3.A.1.203) subfamily.</text>
</comment>